<name>A0ACD1BDG7_9CLOT</name>
<gene>
    <name evidence="1" type="ORF">HH195_05800</name>
</gene>
<dbReference type="Proteomes" id="UP000594603">
    <property type="component" value="Chromosome"/>
</dbReference>
<evidence type="ECO:0000313" key="2">
    <source>
        <dbReference type="Proteomes" id="UP000594603"/>
    </source>
</evidence>
<dbReference type="EMBL" id="CP051754">
    <property type="protein sequence ID" value="QPJ85456.1"/>
    <property type="molecule type" value="Genomic_DNA"/>
</dbReference>
<organism evidence="1 2">
    <name type="scientific">Candidatus Sarcina troglodytae</name>
    <dbReference type="NCBI Taxonomy" id="2726954"/>
    <lineage>
        <taxon>Bacteria</taxon>
        <taxon>Bacillati</taxon>
        <taxon>Bacillota</taxon>
        <taxon>Clostridia</taxon>
        <taxon>Eubacteriales</taxon>
        <taxon>Clostridiaceae</taxon>
        <taxon>Sarcina</taxon>
    </lineage>
</organism>
<keyword evidence="2" id="KW-1185">Reference proteome</keyword>
<protein>
    <submittedName>
        <fullName evidence="1">DegV family protein</fullName>
    </submittedName>
</protein>
<proteinExistence type="predicted"/>
<sequence>MAIKIVTDSTSYIPKKYLEKYDISVVSLNILLKNTNRRETSISNQTFYKEMEEAKEFAVSSQPTPEEFYDVFDKIAKNGDDIIGIFISSEMSGTYSTANLVKNMILEKYDINIEIIDSRTNCMQMGFIVLEAAKYAKLGKSMNEILDITKNTIKNSRFVFSPSVLDYLKKGGRIGSASALIGNLFQIKPILTVNNGKTDVLAKVRTKKKAVSTMIDILMNDLKEKELGGVIVHHINCEEDGLTLAKTLEEKLNMKVDIQDIGPVIGSHVGPGSIGIAYFWK</sequence>
<reference evidence="1" key="1">
    <citation type="submission" date="2020-04" db="EMBL/GenBank/DDBJ databases">
        <title>A novel bacterium ('Candidatus Sarcina troglodytae' sp. nov.) linked to a protracted, uniformly lethal epizootic among sanctuary western chimpanzees (Pan troglodytes verus) in Sierra Leone.</title>
        <authorList>
            <person name="Owens L.A."/>
            <person name="Colitti B."/>
            <person name="Hirji I."/>
            <person name="Pizaro A."/>
            <person name="Jaffe J.E."/>
            <person name="Moittie S."/>
            <person name="Bishop-Lilly K.A."/>
            <person name="Estrella L.A."/>
            <person name="Voegtly L.J."/>
            <person name="Kuhn J.H."/>
            <person name="Suen G."/>
            <person name="Deblois C.L."/>
            <person name="Dunn C."/>
            <person name="Juan-Salles C."/>
            <person name="Goldberg T.L."/>
        </authorList>
    </citation>
    <scope>NUCLEOTIDE SEQUENCE</scope>
    <source>
        <strain evidence="1">JB2</strain>
    </source>
</reference>
<evidence type="ECO:0000313" key="1">
    <source>
        <dbReference type="EMBL" id="QPJ85456.1"/>
    </source>
</evidence>
<accession>A0ACD1BDG7</accession>